<sequence length="134" mass="14935">MREFRIPNGHISSSVSIPFFFQSRVEPNRPNANGSLQNRALSTLGFGLHLKSNFGYATFEGNRPAILDFLCFPNGFLLNGFGSKFEDDGGYWPQEVEPSCSSEEEENNVDHDDDLGGKLLSPINQRGVMADEEF</sequence>
<dbReference type="EMBL" id="JXTB01000464">
    <property type="protein sequence ID" value="PON39507.1"/>
    <property type="molecule type" value="Genomic_DNA"/>
</dbReference>
<protein>
    <submittedName>
        <fullName evidence="2">Uncharacterized protein</fullName>
    </submittedName>
</protein>
<evidence type="ECO:0000313" key="2">
    <source>
        <dbReference type="EMBL" id="PON39507.1"/>
    </source>
</evidence>
<accession>A0A2P5ASK2</accession>
<evidence type="ECO:0000313" key="3">
    <source>
        <dbReference type="Proteomes" id="UP000237105"/>
    </source>
</evidence>
<proteinExistence type="predicted"/>
<gene>
    <name evidence="2" type="ORF">PanWU01x14_304730</name>
</gene>
<dbReference type="Proteomes" id="UP000237105">
    <property type="component" value="Unassembled WGS sequence"/>
</dbReference>
<name>A0A2P5ASK2_PARAD</name>
<evidence type="ECO:0000256" key="1">
    <source>
        <dbReference type="SAM" id="MobiDB-lite"/>
    </source>
</evidence>
<reference evidence="3" key="1">
    <citation type="submission" date="2016-06" db="EMBL/GenBank/DDBJ databases">
        <title>Parallel loss of symbiosis genes in relatives of nitrogen-fixing non-legume Parasponia.</title>
        <authorList>
            <person name="Van Velzen R."/>
            <person name="Holmer R."/>
            <person name="Bu F."/>
            <person name="Rutten L."/>
            <person name="Van Zeijl A."/>
            <person name="Liu W."/>
            <person name="Santuari L."/>
            <person name="Cao Q."/>
            <person name="Sharma T."/>
            <person name="Shen D."/>
            <person name="Roswanjaya Y."/>
            <person name="Wardhani T."/>
            <person name="Kalhor M.S."/>
            <person name="Jansen J."/>
            <person name="Van den Hoogen J."/>
            <person name="Gungor B."/>
            <person name="Hartog M."/>
            <person name="Hontelez J."/>
            <person name="Verver J."/>
            <person name="Yang W.-C."/>
            <person name="Schijlen E."/>
            <person name="Repin R."/>
            <person name="Schilthuizen M."/>
            <person name="Schranz E."/>
            <person name="Heidstra R."/>
            <person name="Miyata K."/>
            <person name="Fedorova E."/>
            <person name="Kohlen W."/>
            <person name="Bisseling T."/>
            <person name="Smit S."/>
            <person name="Geurts R."/>
        </authorList>
    </citation>
    <scope>NUCLEOTIDE SEQUENCE [LARGE SCALE GENOMIC DNA]</scope>
    <source>
        <strain evidence="3">cv. WU1-14</strain>
    </source>
</reference>
<organism evidence="2 3">
    <name type="scientific">Parasponia andersonii</name>
    <name type="common">Sponia andersonii</name>
    <dbReference type="NCBI Taxonomy" id="3476"/>
    <lineage>
        <taxon>Eukaryota</taxon>
        <taxon>Viridiplantae</taxon>
        <taxon>Streptophyta</taxon>
        <taxon>Embryophyta</taxon>
        <taxon>Tracheophyta</taxon>
        <taxon>Spermatophyta</taxon>
        <taxon>Magnoliopsida</taxon>
        <taxon>eudicotyledons</taxon>
        <taxon>Gunneridae</taxon>
        <taxon>Pentapetalae</taxon>
        <taxon>rosids</taxon>
        <taxon>fabids</taxon>
        <taxon>Rosales</taxon>
        <taxon>Cannabaceae</taxon>
        <taxon>Parasponia</taxon>
    </lineage>
</organism>
<feature type="region of interest" description="Disordered" evidence="1">
    <location>
        <begin position="92"/>
        <end position="134"/>
    </location>
</feature>
<keyword evidence="3" id="KW-1185">Reference proteome</keyword>
<dbReference type="AlphaFoldDB" id="A0A2P5ASK2"/>
<comment type="caution">
    <text evidence="2">The sequence shown here is derived from an EMBL/GenBank/DDBJ whole genome shotgun (WGS) entry which is preliminary data.</text>
</comment>